<feature type="transmembrane region" description="Helical" evidence="1">
    <location>
        <begin position="117"/>
        <end position="136"/>
    </location>
</feature>
<dbReference type="InterPro" id="IPR010390">
    <property type="entry name" value="ABC-2_transporter-like"/>
</dbReference>
<keyword evidence="1" id="KW-0472">Membrane</keyword>
<proteinExistence type="predicted"/>
<keyword evidence="1" id="KW-0812">Transmembrane</keyword>
<dbReference type="Pfam" id="PF06182">
    <property type="entry name" value="ABC2_membrane_6"/>
    <property type="match status" value="1"/>
</dbReference>
<sequence>MLRRYLRLLGVRLRASSLLAMQYRGDFLLDGLISVFWTATALVPLFVVFQTEQQNIEGWSFGESLLVIGWFTMLQGILEGAINPSLTGVVEHIRKGTLDFVLLKPADAQFLVSTERFLPWHATNVVAALIIFVYGFNLLGRGPSLVGVLVSLVLLGTSVLLLYSLWILTVAAAFYVVKVDNLTYFFTSIFDAARWPAPVFRGVLSFVFTFVIPLAVMTTFPAQAMLGRLPWTSLLWAVVGSILFAFISRQVWLRSISRYTSASS</sequence>
<organism evidence="2 3">
    <name type="scientific">Archangium minus</name>
    <dbReference type="NCBI Taxonomy" id="83450"/>
    <lineage>
        <taxon>Bacteria</taxon>
        <taxon>Pseudomonadati</taxon>
        <taxon>Myxococcota</taxon>
        <taxon>Myxococcia</taxon>
        <taxon>Myxococcales</taxon>
        <taxon>Cystobacterineae</taxon>
        <taxon>Archangiaceae</taxon>
        <taxon>Archangium</taxon>
    </lineage>
</organism>
<feature type="transmembrane region" description="Helical" evidence="1">
    <location>
        <begin position="27"/>
        <end position="47"/>
    </location>
</feature>
<feature type="transmembrane region" description="Helical" evidence="1">
    <location>
        <begin position="148"/>
        <end position="177"/>
    </location>
</feature>
<feature type="transmembrane region" description="Helical" evidence="1">
    <location>
        <begin position="198"/>
        <end position="217"/>
    </location>
</feature>
<evidence type="ECO:0000313" key="2">
    <source>
        <dbReference type="EMBL" id="WNG50201.1"/>
    </source>
</evidence>
<gene>
    <name evidence="2" type="ORF">F0U60_43295</name>
</gene>
<dbReference type="RefSeq" id="WP_395808993.1">
    <property type="nucleotide sequence ID" value="NZ_CP043494.1"/>
</dbReference>
<name>A0ABY9X465_9BACT</name>
<feature type="transmembrane region" description="Helical" evidence="1">
    <location>
        <begin position="229"/>
        <end position="248"/>
    </location>
</feature>
<dbReference type="PANTHER" id="PTHR36833:SF2">
    <property type="entry name" value="SLR0610 PROTEIN"/>
    <property type="match status" value="1"/>
</dbReference>
<accession>A0ABY9X465</accession>
<keyword evidence="1" id="KW-1133">Transmembrane helix</keyword>
<dbReference type="Proteomes" id="UP001611383">
    <property type="component" value="Chromosome"/>
</dbReference>
<evidence type="ECO:0000313" key="3">
    <source>
        <dbReference type="Proteomes" id="UP001611383"/>
    </source>
</evidence>
<evidence type="ECO:0000256" key="1">
    <source>
        <dbReference type="SAM" id="Phobius"/>
    </source>
</evidence>
<keyword evidence="3" id="KW-1185">Reference proteome</keyword>
<dbReference type="EMBL" id="CP043494">
    <property type="protein sequence ID" value="WNG50201.1"/>
    <property type="molecule type" value="Genomic_DNA"/>
</dbReference>
<protein>
    <submittedName>
        <fullName evidence="2">ABC transporter permease</fullName>
    </submittedName>
</protein>
<reference evidence="2 3" key="1">
    <citation type="submission" date="2019-08" db="EMBL/GenBank/DDBJ databases">
        <title>Archangium and Cystobacter genomes.</title>
        <authorList>
            <person name="Chen I.-C.K."/>
            <person name="Wielgoss S."/>
        </authorList>
    </citation>
    <scope>NUCLEOTIDE SEQUENCE [LARGE SCALE GENOMIC DNA]</scope>
    <source>
        <strain evidence="2 3">Cbm 6</strain>
    </source>
</reference>
<dbReference type="PANTHER" id="PTHR36833">
    <property type="entry name" value="SLR0610 PROTEIN-RELATED"/>
    <property type="match status" value="1"/>
</dbReference>